<comment type="caution">
    <text evidence="5">The sequence shown here is derived from an EMBL/GenBank/DDBJ whole genome shotgun (WGS) entry which is preliminary data.</text>
</comment>
<reference evidence="6" key="1">
    <citation type="submission" date="2017-01" db="EMBL/GenBank/DDBJ databases">
        <authorList>
            <person name="Wang Y."/>
            <person name="White M."/>
            <person name="Kvist S."/>
            <person name="Moncalvo J.-M."/>
        </authorList>
    </citation>
    <scope>NUCLEOTIDE SEQUENCE [LARGE SCALE GENOMIC DNA]</scope>
    <source>
        <strain evidence="6">COL-18-3</strain>
    </source>
</reference>
<dbReference type="SUPFAM" id="SSF51735">
    <property type="entry name" value="NAD(P)-binding Rossmann-fold domains"/>
    <property type="match status" value="1"/>
</dbReference>
<evidence type="ECO:0000313" key="5">
    <source>
        <dbReference type="EMBL" id="OMH80413.1"/>
    </source>
</evidence>
<dbReference type="Gene3D" id="3.40.50.720">
    <property type="entry name" value="NAD(P)-binding Rossmann-like Domain"/>
    <property type="match status" value="1"/>
</dbReference>
<dbReference type="InterPro" id="IPR036291">
    <property type="entry name" value="NAD(P)-bd_dom_sf"/>
</dbReference>
<dbReference type="InterPro" id="IPR054498">
    <property type="entry name" value="2H-SAK"/>
</dbReference>
<gene>
    <name evidence="5" type="ORF">AX774_g6153</name>
</gene>
<name>A0A1R1PHM3_ZANCU</name>
<proteinExistence type="inferred from homology"/>
<sequence length="440" mass="48301">MGPGTCHSVPSDLSKVEGIKRLSDEMHRLEPNGIDILINNAGATWGEKFDDYPQSGFEKVMNLNLTHIFYLCQHLVRLLEKRGTREDPSRIINISSIAGLGTPSSENYAYSASKAGIIHLTKALTLVMAKRNITVNTIAPGPFQSKMMAETLKKGGDAYERAIPLGRIGNPRDMSAASIYLSSKGASFVTGSVLVVDGDAGYRRKSDYNSKNTGLNGANKSVVNVGREVFNGKSVNFTEHNGDEDSQGMAWLQMNIPYMPIKNVLDQLNDMLQGREGDEGKKLKNRGGESHITILTPIEYNVIKSMVTIQEINKIALENDIQGAKFGIACVGKGMVAETTSQTSQNAQGIQNPAQHTSSSGVSGRNLYTYFLVVEDNCSKFRQIRKNIFDLYKRRGGDGALFDYGAFWPHITVGFNDRDLHLSDGIYKGVNACKYKVQIV</sequence>
<dbReference type="PRINTS" id="PR00081">
    <property type="entry name" value="GDHRDH"/>
</dbReference>
<comment type="similarity">
    <text evidence="1">Belongs to the short-chain dehydrogenases/reductases (SDR) family.</text>
</comment>
<dbReference type="PANTHER" id="PTHR43618">
    <property type="entry name" value="7-ALPHA-HYDROXYSTEROID DEHYDROGENASE"/>
    <property type="match status" value="1"/>
</dbReference>
<evidence type="ECO:0000313" key="6">
    <source>
        <dbReference type="Proteomes" id="UP000188320"/>
    </source>
</evidence>
<dbReference type="InterPro" id="IPR002347">
    <property type="entry name" value="SDR_fam"/>
</dbReference>
<dbReference type="AlphaFoldDB" id="A0A1R1PHM3"/>
<evidence type="ECO:0000259" key="4">
    <source>
        <dbReference type="Pfam" id="PF22547"/>
    </source>
</evidence>
<dbReference type="Pfam" id="PF22547">
    <property type="entry name" value="2H-SAK"/>
    <property type="match status" value="1"/>
</dbReference>
<keyword evidence="6" id="KW-1185">Reference proteome</keyword>
<dbReference type="InterPro" id="IPR052178">
    <property type="entry name" value="Sec_Metab_Biosynth_SDR"/>
</dbReference>
<dbReference type="Pfam" id="PF13561">
    <property type="entry name" value="adh_short_C2"/>
    <property type="match status" value="1"/>
</dbReference>
<keyword evidence="3" id="KW-0560">Oxidoreductase</keyword>
<feature type="domain" description="Swiss Army Knife 2H phosphoesterase" evidence="4">
    <location>
        <begin position="251"/>
        <end position="421"/>
    </location>
</feature>
<dbReference type="PRINTS" id="PR00080">
    <property type="entry name" value="SDRFAMILY"/>
</dbReference>
<dbReference type="EMBL" id="LSSK01001198">
    <property type="protein sequence ID" value="OMH80413.1"/>
    <property type="molecule type" value="Genomic_DNA"/>
</dbReference>
<protein>
    <submittedName>
        <fullName evidence="5">Rhamnolipids biosynthesis 3-oxoacyl-[acyl-carrier-protein] reductase</fullName>
    </submittedName>
</protein>
<evidence type="ECO:0000256" key="3">
    <source>
        <dbReference type="ARBA" id="ARBA00023002"/>
    </source>
</evidence>
<keyword evidence="2" id="KW-0521">NADP</keyword>
<dbReference type="OrthoDB" id="5545695at2759"/>
<accession>A0A1R1PHM3</accession>
<dbReference type="GO" id="GO:0016491">
    <property type="term" value="F:oxidoreductase activity"/>
    <property type="evidence" value="ECO:0007669"/>
    <property type="project" value="UniProtKB-KW"/>
</dbReference>
<dbReference type="PANTHER" id="PTHR43618:SF8">
    <property type="entry name" value="7ALPHA-HYDROXYSTEROID DEHYDROGENASE"/>
    <property type="match status" value="1"/>
</dbReference>
<evidence type="ECO:0000256" key="1">
    <source>
        <dbReference type="ARBA" id="ARBA00006484"/>
    </source>
</evidence>
<dbReference type="Proteomes" id="UP000188320">
    <property type="component" value="Unassembled WGS sequence"/>
</dbReference>
<organism evidence="5 6">
    <name type="scientific">Zancudomyces culisetae</name>
    <name type="common">Gut fungus</name>
    <name type="synonym">Smittium culisetae</name>
    <dbReference type="NCBI Taxonomy" id="1213189"/>
    <lineage>
        <taxon>Eukaryota</taxon>
        <taxon>Fungi</taxon>
        <taxon>Fungi incertae sedis</taxon>
        <taxon>Zoopagomycota</taxon>
        <taxon>Kickxellomycotina</taxon>
        <taxon>Harpellomycetes</taxon>
        <taxon>Harpellales</taxon>
        <taxon>Legeriomycetaceae</taxon>
        <taxon>Zancudomyces</taxon>
    </lineage>
</organism>
<evidence type="ECO:0000256" key="2">
    <source>
        <dbReference type="ARBA" id="ARBA00022857"/>
    </source>
</evidence>